<dbReference type="PANTHER" id="PTHR12126:SF11">
    <property type="entry name" value="NADH DEHYDROGENASE [UBIQUINONE] 1 ALPHA SUBCOMPLEX SUBUNIT 9, MITOCHONDRIAL"/>
    <property type="match status" value="1"/>
</dbReference>
<evidence type="ECO:0000313" key="3">
    <source>
        <dbReference type="Proteomes" id="UP001138681"/>
    </source>
</evidence>
<evidence type="ECO:0000313" key="2">
    <source>
        <dbReference type="EMBL" id="MBV7258297.1"/>
    </source>
</evidence>
<feature type="domain" description="NmrA-like" evidence="1">
    <location>
        <begin position="9"/>
        <end position="254"/>
    </location>
</feature>
<dbReference type="PANTHER" id="PTHR12126">
    <property type="entry name" value="NADH-UBIQUINONE OXIDOREDUCTASE 39 KDA SUBUNIT-RELATED"/>
    <property type="match status" value="1"/>
</dbReference>
<protein>
    <submittedName>
        <fullName evidence="2">Complex I NDUFA9 subunit family protein</fullName>
    </submittedName>
</protein>
<gene>
    <name evidence="2" type="ORF">KCG46_01765</name>
</gene>
<name>A0A9X1F0X8_9SPHN</name>
<comment type="caution">
    <text evidence="2">The sequence shown here is derived from an EMBL/GenBank/DDBJ whole genome shotgun (WGS) entry which is preliminary data.</text>
</comment>
<dbReference type="Pfam" id="PF05368">
    <property type="entry name" value="NmrA"/>
    <property type="match status" value="1"/>
</dbReference>
<proteinExistence type="predicted"/>
<dbReference type="EMBL" id="JAGSPC010000001">
    <property type="protein sequence ID" value="MBV7258297.1"/>
    <property type="molecule type" value="Genomic_DNA"/>
</dbReference>
<evidence type="ECO:0000259" key="1">
    <source>
        <dbReference type="Pfam" id="PF05368"/>
    </source>
</evidence>
<reference evidence="2" key="1">
    <citation type="submission" date="2021-04" db="EMBL/GenBank/DDBJ databases">
        <authorList>
            <person name="Pira H."/>
            <person name="Risdian C."/>
            <person name="Wink J."/>
        </authorList>
    </citation>
    <scope>NUCLEOTIDE SEQUENCE</scope>
    <source>
        <strain evidence="2">WH158</strain>
    </source>
</reference>
<dbReference type="Proteomes" id="UP001138681">
    <property type="component" value="Unassembled WGS sequence"/>
</dbReference>
<sequence>MTNTSPLSEKLVTVFGGGGYIGNYVAQSLLERGARLRIASRNPEKAHSLQPLANLGQLQFARCDITKEENVAAALHGADYVVNLVGAFSGDLEELMGEAPGTMARLAKGAGVAGFVHVSAIGPDAQSSAAYARGKAQGETAVLEAFPEATIMRPSIVFGKDDNFLNMFGQMIEMMPVLPVFGPDAKLQLVFADDVAEAIAVALENPTKHGGQIFELGGPEQLSMMQINERIAEAQGRSRRFIAMPDGISSIFASLPGTPMSKDQWTLLKPGSTVSGEHKTFADLGIEPRPLGAFLDKWMTRYRKFGRFGRSNDRAKDRAAV</sequence>
<dbReference type="GO" id="GO:0044877">
    <property type="term" value="F:protein-containing complex binding"/>
    <property type="evidence" value="ECO:0007669"/>
    <property type="project" value="TreeGrafter"/>
</dbReference>
<accession>A0A9X1F0X8</accession>
<dbReference type="InterPro" id="IPR008030">
    <property type="entry name" value="NmrA-like"/>
</dbReference>
<dbReference type="CDD" id="cd05271">
    <property type="entry name" value="NDUFA9_like_SDR_a"/>
    <property type="match status" value="1"/>
</dbReference>
<dbReference type="InterPro" id="IPR051207">
    <property type="entry name" value="ComplexI_NDUFA9_subunit"/>
</dbReference>
<dbReference type="AlphaFoldDB" id="A0A9X1F0X8"/>
<organism evidence="2 3">
    <name type="scientific">Erythrobacter crassostreae</name>
    <dbReference type="NCBI Taxonomy" id="2828328"/>
    <lineage>
        <taxon>Bacteria</taxon>
        <taxon>Pseudomonadati</taxon>
        <taxon>Pseudomonadota</taxon>
        <taxon>Alphaproteobacteria</taxon>
        <taxon>Sphingomonadales</taxon>
        <taxon>Erythrobacteraceae</taxon>
        <taxon>Erythrobacter/Porphyrobacter group</taxon>
        <taxon>Erythrobacter</taxon>
    </lineage>
</organism>
<keyword evidence="3" id="KW-1185">Reference proteome</keyword>